<evidence type="ECO:0000313" key="3">
    <source>
        <dbReference type="Proteomes" id="UP001632038"/>
    </source>
</evidence>
<dbReference type="AlphaFoldDB" id="A0ABD3DK77"/>
<comment type="caution">
    <text evidence="2">The sequence shown here is derived from an EMBL/GenBank/DDBJ whole genome shotgun (WGS) entry which is preliminary data.</text>
</comment>
<proteinExistence type="predicted"/>
<feature type="region of interest" description="Disordered" evidence="1">
    <location>
        <begin position="1"/>
        <end position="23"/>
    </location>
</feature>
<dbReference type="EMBL" id="JAVIJP010000016">
    <property type="protein sequence ID" value="KAL3642498.1"/>
    <property type="molecule type" value="Genomic_DNA"/>
</dbReference>
<feature type="region of interest" description="Disordered" evidence="1">
    <location>
        <begin position="75"/>
        <end position="101"/>
    </location>
</feature>
<evidence type="ECO:0000256" key="1">
    <source>
        <dbReference type="SAM" id="MobiDB-lite"/>
    </source>
</evidence>
<dbReference type="Proteomes" id="UP001632038">
    <property type="component" value="Unassembled WGS sequence"/>
</dbReference>
<sequence>MAAKQSNAGGSSNTWPKNVVNKDGSPANVLWSEEFECYTVNGVLAPLPLSSVPLEDNEATPQPREKVTVSPTRVNVGATQPPAVPSNVQWSRKRSRSTTPGDHPMVFKLSKFLNAREEYLLELRELDTGLTTWSRVSVFEKNRTWEMSINALTSGNHVDVQPLLEDPNPPMFRKRPDLSLQERLVGWLGRTSIRSNGQKDKSYIHQGKKFRSFNQMVIFIIYANTRLKDLTLTAASTAGNPGNLKSFGGLDGNIVIG</sequence>
<keyword evidence="3" id="KW-1185">Reference proteome</keyword>
<name>A0ABD3DK77_9LAMI</name>
<protein>
    <submittedName>
        <fullName evidence="2">Uncharacterized protein</fullName>
    </submittedName>
</protein>
<feature type="compositionally biased region" description="Polar residues" evidence="1">
    <location>
        <begin position="1"/>
        <end position="16"/>
    </location>
</feature>
<reference evidence="3" key="1">
    <citation type="journal article" date="2024" name="IScience">
        <title>Strigolactones Initiate the Formation of Haustorium-like Structures in Castilleja.</title>
        <authorList>
            <person name="Buerger M."/>
            <person name="Peterson D."/>
            <person name="Chory J."/>
        </authorList>
    </citation>
    <scope>NUCLEOTIDE SEQUENCE [LARGE SCALE GENOMIC DNA]</scope>
</reference>
<gene>
    <name evidence="2" type="ORF">CASFOL_013313</name>
</gene>
<organism evidence="2 3">
    <name type="scientific">Castilleja foliolosa</name>
    <dbReference type="NCBI Taxonomy" id="1961234"/>
    <lineage>
        <taxon>Eukaryota</taxon>
        <taxon>Viridiplantae</taxon>
        <taxon>Streptophyta</taxon>
        <taxon>Embryophyta</taxon>
        <taxon>Tracheophyta</taxon>
        <taxon>Spermatophyta</taxon>
        <taxon>Magnoliopsida</taxon>
        <taxon>eudicotyledons</taxon>
        <taxon>Gunneridae</taxon>
        <taxon>Pentapetalae</taxon>
        <taxon>asterids</taxon>
        <taxon>lamiids</taxon>
        <taxon>Lamiales</taxon>
        <taxon>Orobanchaceae</taxon>
        <taxon>Pedicularideae</taxon>
        <taxon>Castillejinae</taxon>
        <taxon>Castilleja</taxon>
    </lineage>
</organism>
<accession>A0ABD3DK77</accession>
<evidence type="ECO:0000313" key="2">
    <source>
        <dbReference type="EMBL" id="KAL3642498.1"/>
    </source>
</evidence>